<proteinExistence type="predicted"/>
<accession>A0A9D1DZT4</accession>
<protein>
    <recommendedName>
        <fullName evidence="4">Outer membrane protein beta-barrel domain-containing protein</fullName>
    </recommendedName>
</protein>
<sequence>MKKRRLLTAALTAAILLAIPHCVHASAMIKDTASQTESTEFRFRGYIGGMMLHSGYIFSRPFGIYSTAALPLGTMQIRGVASGIGGHVKFAFGTSTDMLRIGAEGHSSNVNYSPSPSYAHTGWGGILVDYIRRTKGRVHPFIGCVIGGGGVKNHIIAEGSTDDFVTEPQATMHKYAFMAIAPFLGIEVSLTPKLSLVVKTDWLLNATGPQNDFSNGPRLYVGILFNRLHH</sequence>
<reference evidence="2" key="2">
    <citation type="journal article" date="2021" name="PeerJ">
        <title>Extensive microbial diversity within the chicken gut microbiome revealed by metagenomics and culture.</title>
        <authorList>
            <person name="Gilroy R."/>
            <person name="Ravi A."/>
            <person name="Getino M."/>
            <person name="Pursley I."/>
            <person name="Horton D.L."/>
            <person name="Alikhan N.F."/>
            <person name="Baker D."/>
            <person name="Gharbi K."/>
            <person name="Hall N."/>
            <person name="Watson M."/>
            <person name="Adriaenssens E.M."/>
            <person name="Foster-Nyarko E."/>
            <person name="Jarju S."/>
            <person name="Secka A."/>
            <person name="Antonio M."/>
            <person name="Oren A."/>
            <person name="Chaudhuri R.R."/>
            <person name="La Ragione R."/>
            <person name="Hildebrand F."/>
            <person name="Pallen M.J."/>
        </authorList>
    </citation>
    <scope>NUCLEOTIDE SEQUENCE</scope>
    <source>
        <strain evidence="2">ChiHjej13B12-12457</strain>
    </source>
</reference>
<reference evidence="2" key="1">
    <citation type="submission" date="2020-10" db="EMBL/GenBank/DDBJ databases">
        <authorList>
            <person name="Gilroy R."/>
        </authorList>
    </citation>
    <scope>NUCLEOTIDE SEQUENCE</scope>
    <source>
        <strain evidence="2">ChiHjej13B12-12457</strain>
    </source>
</reference>
<name>A0A9D1DZT4_9BACT</name>
<comment type="caution">
    <text evidence="2">The sequence shown here is derived from an EMBL/GenBank/DDBJ whole genome shotgun (WGS) entry which is preliminary data.</text>
</comment>
<dbReference type="AlphaFoldDB" id="A0A9D1DZT4"/>
<evidence type="ECO:0000256" key="1">
    <source>
        <dbReference type="SAM" id="SignalP"/>
    </source>
</evidence>
<keyword evidence="1" id="KW-0732">Signal</keyword>
<feature type="chain" id="PRO_5039285309" description="Outer membrane protein beta-barrel domain-containing protein" evidence="1">
    <location>
        <begin position="26"/>
        <end position="230"/>
    </location>
</feature>
<dbReference type="EMBL" id="DVHI01000013">
    <property type="protein sequence ID" value="HIR62021.1"/>
    <property type="molecule type" value="Genomic_DNA"/>
</dbReference>
<gene>
    <name evidence="2" type="ORF">IAC94_00655</name>
</gene>
<evidence type="ECO:0000313" key="2">
    <source>
        <dbReference type="EMBL" id="HIR62021.1"/>
    </source>
</evidence>
<evidence type="ECO:0008006" key="4">
    <source>
        <dbReference type="Google" id="ProtNLM"/>
    </source>
</evidence>
<dbReference type="Proteomes" id="UP000886744">
    <property type="component" value="Unassembled WGS sequence"/>
</dbReference>
<feature type="signal peptide" evidence="1">
    <location>
        <begin position="1"/>
        <end position="25"/>
    </location>
</feature>
<organism evidence="2 3">
    <name type="scientific">Candidatus Coprenecus avistercoris</name>
    <dbReference type="NCBI Taxonomy" id="2840730"/>
    <lineage>
        <taxon>Bacteria</taxon>
        <taxon>Pseudomonadati</taxon>
        <taxon>Bacteroidota</taxon>
        <taxon>Bacteroidia</taxon>
        <taxon>Bacteroidales</taxon>
        <taxon>Rikenellaceae</taxon>
        <taxon>Rikenellaceae incertae sedis</taxon>
        <taxon>Candidatus Coprenecus</taxon>
    </lineage>
</organism>
<evidence type="ECO:0000313" key="3">
    <source>
        <dbReference type="Proteomes" id="UP000886744"/>
    </source>
</evidence>